<sequence>MDLELFTEFRLVFGITLAILVLFLVLSLVPKGRNTVVTFFSVLAISISHLAIATALLIVENTFLEDFTLDGDSLTFYMFLGVVLLAILNPIIYKLRNKSGRRRPYSFK</sequence>
<feature type="transmembrane region" description="Helical" evidence="1">
    <location>
        <begin position="12"/>
        <end position="29"/>
    </location>
</feature>
<dbReference type="OrthoDB" id="2455463at2"/>
<dbReference type="AlphaFoldDB" id="A0A1G8WK32"/>
<protein>
    <submittedName>
        <fullName evidence="2">Uncharacterized protein</fullName>
    </submittedName>
</protein>
<gene>
    <name evidence="2" type="ORF">SAMN04488098_100447</name>
</gene>
<organism evidence="2 3">
    <name type="scientific">Alkalibacterium thalassium</name>
    <dbReference type="NCBI Taxonomy" id="426701"/>
    <lineage>
        <taxon>Bacteria</taxon>
        <taxon>Bacillati</taxon>
        <taxon>Bacillota</taxon>
        <taxon>Bacilli</taxon>
        <taxon>Lactobacillales</taxon>
        <taxon>Carnobacteriaceae</taxon>
        <taxon>Alkalibacterium</taxon>
    </lineage>
</organism>
<feature type="transmembrane region" description="Helical" evidence="1">
    <location>
        <begin position="74"/>
        <end position="93"/>
    </location>
</feature>
<accession>A0A1G8WK32</accession>
<feature type="transmembrane region" description="Helical" evidence="1">
    <location>
        <begin position="36"/>
        <end position="59"/>
    </location>
</feature>
<evidence type="ECO:0000256" key="1">
    <source>
        <dbReference type="SAM" id="Phobius"/>
    </source>
</evidence>
<name>A0A1G8WK32_9LACT</name>
<dbReference type="STRING" id="426701.SAMN04488098_100447"/>
<dbReference type="RefSeq" id="WP_091264827.1">
    <property type="nucleotide sequence ID" value="NZ_FNFK01000004.1"/>
</dbReference>
<keyword evidence="1" id="KW-0812">Transmembrane</keyword>
<keyword evidence="1" id="KW-1133">Transmembrane helix</keyword>
<reference evidence="3" key="1">
    <citation type="submission" date="2016-10" db="EMBL/GenBank/DDBJ databases">
        <authorList>
            <person name="Varghese N."/>
            <person name="Submissions S."/>
        </authorList>
    </citation>
    <scope>NUCLEOTIDE SEQUENCE [LARGE SCALE GENOMIC DNA]</scope>
    <source>
        <strain evidence="3">DSM 19181</strain>
    </source>
</reference>
<keyword evidence="1" id="KW-0472">Membrane</keyword>
<evidence type="ECO:0000313" key="3">
    <source>
        <dbReference type="Proteomes" id="UP000199433"/>
    </source>
</evidence>
<dbReference type="EMBL" id="FNFK01000004">
    <property type="protein sequence ID" value="SDJ78728.1"/>
    <property type="molecule type" value="Genomic_DNA"/>
</dbReference>
<keyword evidence="3" id="KW-1185">Reference proteome</keyword>
<proteinExistence type="predicted"/>
<dbReference type="Proteomes" id="UP000199433">
    <property type="component" value="Unassembled WGS sequence"/>
</dbReference>
<evidence type="ECO:0000313" key="2">
    <source>
        <dbReference type="EMBL" id="SDJ78728.1"/>
    </source>
</evidence>